<proteinExistence type="predicted"/>
<dbReference type="EnsemblProtists" id="HpaT805728">
    <property type="protein sequence ID" value="HpaP805728"/>
    <property type="gene ID" value="HpaG805728"/>
</dbReference>
<dbReference type="InParanoid" id="M4BH52"/>
<accession>M4BH52</accession>
<name>M4BH52_HYAAE</name>
<dbReference type="VEuPathDB" id="FungiDB:HpaG805728"/>
<sequence>MYATALQDFQFQCWKVKKKSPEIVAWKVFSVRDVSPQQLIENPLLKGILDSYSKYLAKGMAPELPK</sequence>
<reference evidence="2" key="1">
    <citation type="journal article" date="2010" name="Science">
        <title>Signatures of adaptation to obligate biotrophy in the Hyaloperonospora arabidopsidis genome.</title>
        <authorList>
            <person name="Baxter L."/>
            <person name="Tripathy S."/>
            <person name="Ishaque N."/>
            <person name="Boot N."/>
            <person name="Cabral A."/>
            <person name="Kemen E."/>
            <person name="Thines M."/>
            <person name="Ah-Fong A."/>
            <person name="Anderson R."/>
            <person name="Badejoko W."/>
            <person name="Bittner-Eddy P."/>
            <person name="Boore J.L."/>
            <person name="Chibucos M.C."/>
            <person name="Coates M."/>
            <person name="Dehal P."/>
            <person name="Delehaunty K."/>
            <person name="Dong S."/>
            <person name="Downton P."/>
            <person name="Dumas B."/>
            <person name="Fabro G."/>
            <person name="Fronick C."/>
            <person name="Fuerstenberg S.I."/>
            <person name="Fulton L."/>
            <person name="Gaulin E."/>
            <person name="Govers F."/>
            <person name="Hughes L."/>
            <person name="Humphray S."/>
            <person name="Jiang R.H."/>
            <person name="Judelson H."/>
            <person name="Kamoun S."/>
            <person name="Kyung K."/>
            <person name="Meijer H."/>
            <person name="Minx P."/>
            <person name="Morris P."/>
            <person name="Nelson J."/>
            <person name="Phuntumart V."/>
            <person name="Qutob D."/>
            <person name="Rehmany A."/>
            <person name="Rougon-Cardoso A."/>
            <person name="Ryden P."/>
            <person name="Torto-Alalibo T."/>
            <person name="Studholme D."/>
            <person name="Wang Y."/>
            <person name="Win J."/>
            <person name="Wood J."/>
            <person name="Clifton S.W."/>
            <person name="Rogers J."/>
            <person name="Van den Ackerveken G."/>
            <person name="Jones J.D."/>
            <person name="McDowell J.M."/>
            <person name="Beynon J."/>
            <person name="Tyler B.M."/>
        </authorList>
    </citation>
    <scope>NUCLEOTIDE SEQUENCE [LARGE SCALE GENOMIC DNA]</scope>
    <source>
        <strain evidence="2">Emoy2</strain>
    </source>
</reference>
<keyword evidence="2" id="KW-1185">Reference proteome</keyword>
<protein>
    <submittedName>
        <fullName evidence="1">Uncharacterized protein</fullName>
    </submittedName>
</protein>
<evidence type="ECO:0000313" key="1">
    <source>
        <dbReference type="EnsemblProtists" id="HpaP805728"/>
    </source>
</evidence>
<reference evidence="1" key="2">
    <citation type="submission" date="2015-06" db="UniProtKB">
        <authorList>
            <consortium name="EnsemblProtists"/>
        </authorList>
    </citation>
    <scope>IDENTIFICATION</scope>
    <source>
        <strain evidence="1">Emoy2</strain>
    </source>
</reference>
<dbReference type="HOGENOM" id="CLU_2836700_0_0_1"/>
<dbReference type="Proteomes" id="UP000011713">
    <property type="component" value="Unassembled WGS sequence"/>
</dbReference>
<organism evidence="1 2">
    <name type="scientific">Hyaloperonospora arabidopsidis (strain Emoy2)</name>
    <name type="common">Downy mildew agent</name>
    <name type="synonym">Peronospora arabidopsidis</name>
    <dbReference type="NCBI Taxonomy" id="559515"/>
    <lineage>
        <taxon>Eukaryota</taxon>
        <taxon>Sar</taxon>
        <taxon>Stramenopiles</taxon>
        <taxon>Oomycota</taxon>
        <taxon>Peronosporomycetes</taxon>
        <taxon>Peronosporales</taxon>
        <taxon>Peronosporaceae</taxon>
        <taxon>Hyaloperonospora</taxon>
    </lineage>
</organism>
<dbReference type="AlphaFoldDB" id="M4BH52"/>
<dbReference type="EMBL" id="JH598254">
    <property type="status" value="NOT_ANNOTATED_CDS"/>
    <property type="molecule type" value="Genomic_DNA"/>
</dbReference>
<evidence type="ECO:0000313" key="2">
    <source>
        <dbReference type="Proteomes" id="UP000011713"/>
    </source>
</evidence>